<dbReference type="CDD" id="cd08276">
    <property type="entry name" value="MDR7"/>
    <property type="match status" value="1"/>
</dbReference>
<evidence type="ECO:0000259" key="1">
    <source>
        <dbReference type="SMART" id="SM00829"/>
    </source>
</evidence>
<dbReference type="Gene3D" id="3.90.180.10">
    <property type="entry name" value="Medium-chain alcohol dehydrogenases, catalytic domain"/>
    <property type="match status" value="1"/>
</dbReference>
<dbReference type="GO" id="GO:0016491">
    <property type="term" value="F:oxidoreductase activity"/>
    <property type="evidence" value="ECO:0007669"/>
    <property type="project" value="InterPro"/>
</dbReference>
<dbReference type="InterPro" id="IPR013149">
    <property type="entry name" value="ADH-like_C"/>
</dbReference>
<dbReference type="InterPro" id="IPR011032">
    <property type="entry name" value="GroES-like_sf"/>
</dbReference>
<name>A0A3S3CUQ6_9NOCA</name>
<dbReference type="Pfam" id="PF08240">
    <property type="entry name" value="ADH_N"/>
    <property type="match status" value="1"/>
</dbReference>
<dbReference type="InterPro" id="IPR020843">
    <property type="entry name" value="ER"/>
</dbReference>
<dbReference type="InterPro" id="IPR036291">
    <property type="entry name" value="NAD(P)-bd_dom_sf"/>
</dbReference>
<dbReference type="Gene3D" id="3.40.50.720">
    <property type="entry name" value="NAD(P)-binding Rossmann-like Domain"/>
    <property type="match status" value="1"/>
</dbReference>
<dbReference type="PANTHER" id="PTHR45033">
    <property type="match status" value="1"/>
</dbReference>
<proteinExistence type="predicted"/>
<protein>
    <submittedName>
        <fullName evidence="2">NAD(P)-dependent alcohol dehydrogenase</fullName>
    </submittedName>
</protein>
<keyword evidence="3" id="KW-1185">Reference proteome</keyword>
<dbReference type="Proteomes" id="UP000284333">
    <property type="component" value="Unassembled WGS sequence"/>
</dbReference>
<dbReference type="InterPro" id="IPR013154">
    <property type="entry name" value="ADH-like_N"/>
</dbReference>
<sequence length="335" mass="35232">MLSPAVYVVPPGGLDHLVTRDVDAPEPQPGEVTIEVHANSLNHHDVLVASGAIETGEPRILLSDAAGEVVALGDGESRFELGDRVMTTYLPHWHHGRPSFDGFANSPGDGVDGYARRFVTIDAAALTGIPRNYSYAEAATLPTAGLSAWRALFSSAPLRPGQSVLVPGSSTVSLFAIQLAKAVGARVIGTSSSTEKMSRLLDLGVDAAVNYRDNPQWGREAFDLVGHGVDHVLDIGGPATLNQSLAAVKVGGRISALGIMAGASSVVDFTPLLTKQITIEGLLVGSKEHQEEMVAGLEGLEVNPVIDSAYPLDRLSDALRHQESGRHFGKIVVTS</sequence>
<gene>
    <name evidence="2" type="ORF">EF834_00980</name>
</gene>
<comment type="caution">
    <text evidence="2">The sequence shown here is derived from an EMBL/GenBank/DDBJ whole genome shotgun (WGS) entry which is preliminary data.</text>
</comment>
<dbReference type="AlphaFoldDB" id="A0A3S3CUQ6"/>
<dbReference type="SUPFAM" id="SSF50129">
    <property type="entry name" value="GroES-like"/>
    <property type="match status" value="1"/>
</dbReference>
<evidence type="ECO:0000313" key="3">
    <source>
        <dbReference type="Proteomes" id="UP000284333"/>
    </source>
</evidence>
<dbReference type="SUPFAM" id="SSF51735">
    <property type="entry name" value="NAD(P)-binding Rossmann-fold domains"/>
    <property type="match status" value="1"/>
</dbReference>
<dbReference type="Pfam" id="PF00107">
    <property type="entry name" value="ADH_zinc_N"/>
    <property type="match status" value="1"/>
</dbReference>
<evidence type="ECO:0000313" key="2">
    <source>
        <dbReference type="EMBL" id="RVW06072.1"/>
    </source>
</evidence>
<dbReference type="OrthoDB" id="3175656at2"/>
<organism evidence="2 3">
    <name type="scientific">Rhodococcus spongiicola</name>
    <dbReference type="NCBI Taxonomy" id="2487352"/>
    <lineage>
        <taxon>Bacteria</taxon>
        <taxon>Bacillati</taxon>
        <taxon>Actinomycetota</taxon>
        <taxon>Actinomycetes</taxon>
        <taxon>Mycobacteriales</taxon>
        <taxon>Nocardiaceae</taxon>
        <taxon>Rhodococcus</taxon>
    </lineage>
</organism>
<accession>A0A3S3CUQ6</accession>
<reference evidence="2 3" key="1">
    <citation type="submission" date="2018-11" db="EMBL/GenBank/DDBJ databases">
        <title>Rhodococcus spongicola sp. nov. and Rhodococcus xishaensis sp. nov. from marine sponges.</title>
        <authorList>
            <person name="Li L."/>
            <person name="Lin H.W."/>
        </authorList>
    </citation>
    <scope>NUCLEOTIDE SEQUENCE [LARGE SCALE GENOMIC DNA]</scope>
    <source>
        <strain evidence="2 3">LHW50502</strain>
    </source>
</reference>
<dbReference type="PANTHER" id="PTHR45033:SF2">
    <property type="entry name" value="ZINC-TYPE ALCOHOL DEHYDROGENASE-LIKE PROTEIN C1773.06C"/>
    <property type="match status" value="1"/>
</dbReference>
<dbReference type="RefSeq" id="WP_127944679.1">
    <property type="nucleotide sequence ID" value="NZ_RKLN01000001.1"/>
</dbReference>
<feature type="domain" description="Enoyl reductase (ER)" evidence="1">
    <location>
        <begin position="12"/>
        <end position="333"/>
    </location>
</feature>
<dbReference type="SMART" id="SM00829">
    <property type="entry name" value="PKS_ER"/>
    <property type="match status" value="1"/>
</dbReference>
<dbReference type="EMBL" id="RKLN01000001">
    <property type="protein sequence ID" value="RVW06072.1"/>
    <property type="molecule type" value="Genomic_DNA"/>
</dbReference>
<dbReference type="InterPro" id="IPR052711">
    <property type="entry name" value="Zinc_ADH-like"/>
</dbReference>